<dbReference type="PANTHER" id="PTHR42708:SF1">
    <property type="entry name" value="GLIDING MOTILITY PROTEIN MGLA"/>
    <property type="match status" value="1"/>
</dbReference>
<dbReference type="Proteomes" id="UP000718571">
    <property type="component" value="Unassembled WGS sequence"/>
</dbReference>
<dbReference type="EMBL" id="JADFAR010000006">
    <property type="protein sequence ID" value="MBE5728348.1"/>
    <property type="molecule type" value="Genomic_DNA"/>
</dbReference>
<evidence type="ECO:0000256" key="1">
    <source>
        <dbReference type="ARBA" id="ARBA00022741"/>
    </source>
</evidence>
<keyword evidence="1" id="KW-0547">Nucleotide-binding</keyword>
<dbReference type="GO" id="GO:0005525">
    <property type="term" value="F:GTP binding"/>
    <property type="evidence" value="ECO:0007669"/>
    <property type="project" value="UniProtKB-KW"/>
</dbReference>
<reference evidence="3 4" key="1">
    <citation type="submission" date="2020-09" db="EMBL/GenBank/DDBJ databases">
        <title>Genomic characterization of a novel Parvarchaeota family in acid mine drainage sediments.</title>
        <authorList>
            <person name="Luo Z.-H."/>
        </authorList>
    </citation>
    <scope>NUCLEOTIDE SEQUENCE [LARGE SCALE GENOMIC DNA]</scope>
    <source>
        <strain evidence="3">MAS1_bins.189</strain>
    </source>
</reference>
<name>A0A8T3V1P5_9ARCH</name>
<proteinExistence type="predicted"/>
<dbReference type="GO" id="GO:0003924">
    <property type="term" value="F:GTPase activity"/>
    <property type="evidence" value="ECO:0007669"/>
    <property type="project" value="InterPro"/>
</dbReference>
<dbReference type="Pfam" id="PF00025">
    <property type="entry name" value="Arf"/>
    <property type="match status" value="1"/>
</dbReference>
<comment type="caution">
    <text evidence="3">The sequence shown here is derived from an EMBL/GenBank/DDBJ whole genome shotgun (WGS) entry which is preliminary data.</text>
</comment>
<dbReference type="InterPro" id="IPR027417">
    <property type="entry name" value="P-loop_NTPase"/>
</dbReference>
<dbReference type="InterPro" id="IPR005225">
    <property type="entry name" value="Small_GTP-bd"/>
</dbReference>
<keyword evidence="2" id="KW-0342">GTP-binding</keyword>
<dbReference type="AlphaFoldDB" id="A0A8T3V1P5"/>
<accession>A0A8T3V1P5</accession>
<organism evidence="3 4">
    <name type="scientific">Candidatus Acidifodinimicrobium mancum</name>
    <dbReference type="NCBI Taxonomy" id="2898728"/>
    <lineage>
        <taxon>Archaea</taxon>
        <taxon>Candidatus Parvarchaeota</taxon>
        <taxon>Candidatus Acidifodinimicrobiaceae</taxon>
        <taxon>Candidatus Acidifodinimicrobium</taxon>
    </lineage>
</organism>
<dbReference type="InterPro" id="IPR052705">
    <property type="entry name" value="Gliding_Motility_GTPase"/>
</dbReference>
<dbReference type="PANTHER" id="PTHR42708">
    <property type="entry name" value="ATP/GTP-BINDING PROTEIN-RELATED"/>
    <property type="match status" value="1"/>
</dbReference>
<dbReference type="SUPFAM" id="SSF52540">
    <property type="entry name" value="P-loop containing nucleoside triphosphate hydrolases"/>
    <property type="match status" value="2"/>
</dbReference>
<dbReference type="NCBIfam" id="TIGR00231">
    <property type="entry name" value="small_GTP"/>
    <property type="match status" value="1"/>
</dbReference>
<dbReference type="PRINTS" id="PR00449">
    <property type="entry name" value="RASTRNSFRMNG"/>
</dbReference>
<dbReference type="SMART" id="SM00175">
    <property type="entry name" value="RAB"/>
    <property type="match status" value="1"/>
</dbReference>
<dbReference type="InterPro" id="IPR006689">
    <property type="entry name" value="Small_GTPase_ARF/SAR"/>
</dbReference>
<evidence type="ECO:0000313" key="4">
    <source>
        <dbReference type="Proteomes" id="UP000718571"/>
    </source>
</evidence>
<protein>
    <submittedName>
        <fullName evidence="3">GTP-binding protein</fullName>
    </submittedName>
</protein>
<dbReference type="Gene3D" id="3.40.50.300">
    <property type="entry name" value="P-loop containing nucleotide triphosphate hydrolases"/>
    <property type="match status" value="2"/>
</dbReference>
<gene>
    <name evidence="3" type="ORF">IHE51_00625</name>
</gene>
<evidence type="ECO:0000313" key="3">
    <source>
        <dbReference type="EMBL" id="MBE5728348.1"/>
    </source>
</evidence>
<evidence type="ECO:0000256" key="2">
    <source>
        <dbReference type="ARBA" id="ARBA00023134"/>
    </source>
</evidence>
<sequence length="401" mass="44345">MEDNVFGIAKLDGDLNGIPDGKVVIFAASPSVGNEVFGYQVIYSNIIRNKKVLLLLNRASPLAYINDMKDYDFIANNNLTILDAYSNFTLITPEKTDNIKVIQNPSNKDELLNTLLAEMSNGYDILVIDSLSIFVDTFGFDFVKSLIEKISASQNRKISSTLMFTEWNYDQKDLDSIYSKANATIQIRGIEKRVIFGQYFAVIKCDWVKNNEFSSALFKVLRPGGIKLYIPKILVTGPTNAGKSSFIHSSCKNAVSVDRLGGTIALDHGTLDFEGYIADMFGTPGQERFDPLLKMLGGEAIGVILVVDATDDKGFPRAIEMLRKTETYGLPIVVVANKYDLKGALKIDEIKEKLHLGESVPIVPTVAEDLSKVDPNEPTKLKDEGIHQALSILFSLLKVKV</sequence>